<dbReference type="PANTHER" id="PTHR44688">
    <property type="entry name" value="DNA-BINDING TRANSCRIPTIONAL ACTIVATOR DEVR_DOSR"/>
    <property type="match status" value="1"/>
</dbReference>
<gene>
    <name evidence="5" type="ORF">B5V03_14770</name>
</gene>
<dbReference type="Gene3D" id="1.10.10.10">
    <property type="entry name" value="Winged helix-like DNA-binding domain superfamily/Winged helix DNA-binding domain"/>
    <property type="match status" value="1"/>
</dbReference>
<dbReference type="PANTHER" id="PTHR44688:SF16">
    <property type="entry name" value="DNA-BINDING TRANSCRIPTIONAL ACTIVATOR DEVR_DOSR"/>
    <property type="match status" value="1"/>
</dbReference>
<dbReference type="Pfam" id="PF00196">
    <property type="entry name" value="GerE"/>
    <property type="match status" value="1"/>
</dbReference>
<dbReference type="AlphaFoldDB" id="A0A4Q1VDD5"/>
<dbReference type="SMART" id="SM00421">
    <property type="entry name" value="HTH_LUXR"/>
    <property type="match status" value="1"/>
</dbReference>
<sequence length="381" mass="40547">MQQASVEKFSDLIGDIYDCVIAPERWTEVLDGICAEFGFATGALSVASLSNMKAVVNAVSGTSDLAQMSQNAIGYGADIIELWGGAERIQQYPLGEPIVQSQAVRQDVISANRYYREWALPKGLFDAVAVGLVRDKTMVGNAIFSQHESAGPIDDAQIGGLRLLAPHIRRAVTISNLFDMKAVEAATFAATVEALTVGVVLADEDSKIVHTNATANAMLASGDPIVVQHGRIAVQSATTTSTLQSAIAQAAKDEATLGQKGIGIPIPRPDGDPLVIHVLPLRRGHMRSGLIQRAAAALFVTSASGPPRLPHDALIQLYDLTPAEIRIFELICEGQTRADISASLGVSVATVKSHLVHVFQKTGCRRQVDLVRLAKSLTFPV</sequence>
<keyword evidence="1" id="KW-0805">Transcription regulation</keyword>
<dbReference type="InterPro" id="IPR000792">
    <property type="entry name" value="Tscrpt_reg_LuxR_C"/>
</dbReference>
<dbReference type="CDD" id="cd06170">
    <property type="entry name" value="LuxR_C_like"/>
    <property type="match status" value="1"/>
</dbReference>
<organism evidence="5 6">
    <name type="scientific">Bradyrhizobium betae</name>
    <dbReference type="NCBI Taxonomy" id="244734"/>
    <lineage>
        <taxon>Bacteria</taxon>
        <taxon>Pseudomonadati</taxon>
        <taxon>Pseudomonadota</taxon>
        <taxon>Alphaproteobacteria</taxon>
        <taxon>Hyphomicrobiales</taxon>
        <taxon>Nitrobacteraceae</taxon>
        <taxon>Bradyrhizobium</taxon>
    </lineage>
</organism>
<evidence type="ECO:0000256" key="3">
    <source>
        <dbReference type="ARBA" id="ARBA00023163"/>
    </source>
</evidence>
<dbReference type="RefSeq" id="WP_129271024.1">
    <property type="nucleotide sequence ID" value="NZ_MZXW01000016.1"/>
</dbReference>
<dbReference type="OrthoDB" id="5497412at2"/>
<keyword evidence="2" id="KW-0238">DNA-binding</keyword>
<protein>
    <submittedName>
        <fullName evidence="5">Helix-turn-helix transcriptional regulator</fullName>
    </submittedName>
</protein>
<dbReference type="GO" id="GO:0006355">
    <property type="term" value="P:regulation of DNA-templated transcription"/>
    <property type="evidence" value="ECO:0007669"/>
    <property type="project" value="InterPro"/>
</dbReference>
<proteinExistence type="predicted"/>
<dbReference type="InterPro" id="IPR016032">
    <property type="entry name" value="Sig_transdc_resp-reg_C-effctor"/>
</dbReference>
<dbReference type="SUPFAM" id="SSF46894">
    <property type="entry name" value="C-terminal effector domain of the bipartite response regulators"/>
    <property type="match status" value="1"/>
</dbReference>
<dbReference type="PRINTS" id="PR00038">
    <property type="entry name" value="HTHLUXR"/>
</dbReference>
<dbReference type="InterPro" id="IPR036388">
    <property type="entry name" value="WH-like_DNA-bd_sf"/>
</dbReference>
<reference evidence="5 6" key="1">
    <citation type="submission" date="2017-03" db="EMBL/GenBank/DDBJ databases">
        <authorList>
            <person name="Safronova V.I."/>
            <person name="Sazanova A.L."/>
            <person name="Chirak E.R."/>
        </authorList>
    </citation>
    <scope>NUCLEOTIDE SEQUENCE [LARGE SCALE GENOMIC DNA]</scope>
    <source>
        <strain evidence="5 6">Opo-243</strain>
    </source>
</reference>
<keyword evidence="3" id="KW-0804">Transcription</keyword>
<feature type="domain" description="HTH luxR-type" evidence="4">
    <location>
        <begin position="313"/>
        <end position="378"/>
    </location>
</feature>
<evidence type="ECO:0000313" key="5">
    <source>
        <dbReference type="EMBL" id="RXT49120.1"/>
    </source>
</evidence>
<dbReference type="PROSITE" id="PS50043">
    <property type="entry name" value="HTH_LUXR_2"/>
    <property type="match status" value="1"/>
</dbReference>
<evidence type="ECO:0000259" key="4">
    <source>
        <dbReference type="PROSITE" id="PS50043"/>
    </source>
</evidence>
<keyword evidence="6" id="KW-1185">Reference proteome</keyword>
<dbReference type="GO" id="GO:0003677">
    <property type="term" value="F:DNA binding"/>
    <property type="evidence" value="ECO:0007669"/>
    <property type="project" value="UniProtKB-KW"/>
</dbReference>
<evidence type="ECO:0000256" key="2">
    <source>
        <dbReference type="ARBA" id="ARBA00023125"/>
    </source>
</evidence>
<accession>A0A4Q1VDD5</accession>
<dbReference type="EMBL" id="MZXW01000016">
    <property type="protein sequence ID" value="RXT49120.1"/>
    <property type="molecule type" value="Genomic_DNA"/>
</dbReference>
<evidence type="ECO:0000313" key="6">
    <source>
        <dbReference type="Proteomes" id="UP000290819"/>
    </source>
</evidence>
<name>A0A4Q1VDD5_9BRAD</name>
<comment type="caution">
    <text evidence="5">The sequence shown here is derived from an EMBL/GenBank/DDBJ whole genome shotgun (WGS) entry which is preliminary data.</text>
</comment>
<evidence type="ECO:0000256" key="1">
    <source>
        <dbReference type="ARBA" id="ARBA00023015"/>
    </source>
</evidence>
<dbReference type="Proteomes" id="UP000290819">
    <property type="component" value="Unassembled WGS sequence"/>
</dbReference>